<evidence type="ECO:0000256" key="2">
    <source>
        <dbReference type="ARBA" id="ARBA00022741"/>
    </source>
</evidence>
<comment type="similarity">
    <text evidence="1">Belongs to the GPN-loop GTPase family.</text>
</comment>
<gene>
    <name evidence="6" type="ORF">BKA00_007538</name>
</gene>
<dbReference type="InterPro" id="IPR027417">
    <property type="entry name" value="P-loop_NTPase"/>
</dbReference>
<dbReference type="InterPro" id="IPR052705">
    <property type="entry name" value="Gliding_Motility_GTPase"/>
</dbReference>
<comment type="caution">
    <text evidence="6">The sequence shown here is derived from an EMBL/GenBank/DDBJ whole genome shotgun (WGS) entry which is preliminary data.</text>
</comment>
<feature type="compositionally biased region" description="Basic and acidic residues" evidence="5">
    <location>
        <begin position="207"/>
        <end position="216"/>
    </location>
</feature>
<reference evidence="6 7" key="1">
    <citation type="submission" date="2020-08" db="EMBL/GenBank/DDBJ databases">
        <title>Sequencing the genomes of 1000 actinobacteria strains.</title>
        <authorList>
            <person name="Klenk H.-P."/>
        </authorList>
    </citation>
    <scope>NUCLEOTIDE SEQUENCE [LARGE SCALE GENOMIC DNA]</scope>
    <source>
        <strain evidence="6 7">DSM 43675</strain>
    </source>
</reference>
<dbReference type="AlphaFoldDB" id="A0A7X0L3U1"/>
<sequence>MDSARYDRAAAGPGFAARPPITTKILIAGGFGAGKTTMVGSVSEIRPLHTEEPLTDRGTGVDDVAGVAAKATTTVAMDFGRITLSDQLLLYLFGTPGQERFWFMWDELAAGAIGAVVLADTRRLTGCFPAIDYFERRGVPFVVAVNCFDGERTHRPRDIAIALDLDPGVPVVLCDARRRESSKEVLVALMEHVLSWPDDEDQAPGGRKSDHREPAT</sequence>
<proteinExistence type="inferred from homology"/>
<keyword evidence="7" id="KW-1185">Reference proteome</keyword>
<dbReference type="Gene3D" id="3.40.50.300">
    <property type="entry name" value="P-loop containing nucleotide triphosphate hydrolases"/>
    <property type="match status" value="1"/>
</dbReference>
<evidence type="ECO:0000256" key="4">
    <source>
        <dbReference type="ARBA" id="ARBA00023134"/>
    </source>
</evidence>
<feature type="region of interest" description="Disordered" evidence="5">
    <location>
        <begin position="197"/>
        <end position="216"/>
    </location>
</feature>
<dbReference type="Pfam" id="PF03029">
    <property type="entry name" value="ATP_bind_1"/>
    <property type="match status" value="1"/>
</dbReference>
<dbReference type="InterPro" id="IPR004130">
    <property type="entry name" value="Gpn"/>
</dbReference>
<protein>
    <submittedName>
        <fullName evidence="6">Signal recognition particle receptor subunit beta</fullName>
    </submittedName>
</protein>
<dbReference type="SUPFAM" id="SSF52540">
    <property type="entry name" value="P-loop containing nucleoside triphosphate hydrolases"/>
    <property type="match status" value="1"/>
</dbReference>
<dbReference type="CDD" id="cd00882">
    <property type="entry name" value="Ras_like_GTPase"/>
    <property type="match status" value="1"/>
</dbReference>
<accession>A0A7X0L3U1</accession>
<evidence type="ECO:0000313" key="6">
    <source>
        <dbReference type="EMBL" id="MBB6400624.1"/>
    </source>
</evidence>
<keyword evidence="6" id="KW-0675">Receptor</keyword>
<evidence type="ECO:0000256" key="3">
    <source>
        <dbReference type="ARBA" id="ARBA00022801"/>
    </source>
</evidence>
<dbReference type="Proteomes" id="UP000546324">
    <property type="component" value="Unassembled WGS sequence"/>
</dbReference>
<evidence type="ECO:0000256" key="5">
    <source>
        <dbReference type="SAM" id="MobiDB-lite"/>
    </source>
</evidence>
<keyword evidence="4" id="KW-0342">GTP-binding</keyword>
<organism evidence="6 7">
    <name type="scientific">Actinomadura coerulea</name>
    <dbReference type="NCBI Taxonomy" id="46159"/>
    <lineage>
        <taxon>Bacteria</taxon>
        <taxon>Bacillati</taxon>
        <taxon>Actinomycetota</taxon>
        <taxon>Actinomycetes</taxon>
        <taxon>Streptosporangiales</taxon>
        <taxon>Thermomonosporaceae</taxon>
        <taxon>Actinomadura</taxon>
    </lineage>
</organism>
<dbReference type="RefSeq" id="WP_185033291.1">
    <property type="nucleotide sequence ID" value="NZ_JACHMQ010000001.1"/>
</dbReference>
<dbReference type="GO" id="GO:0016787">
    <property type="term" value="F:hydrolase activity"/>
    <property type="evidence" value="ECO:0007669"/>
    <property type="project" value="UniProtKB-KW"/>
</dbReference>
<keyword evidence="2" id="KW-0547">Nucleotide-binding</keyword>
<keyword evidence="3" id="KW-0378">Hydrolase</keyword>
<evidence type="ECO:0000313" key="7">
    <source>
        <dbReference type="Proteomes" id="UP000546324"/>
    </source>
</evidence>
<dbReference type="GO" id="GO:0005525">
    <property type="term" value="F:GTP binding"/>
    <property type="evidence" value="ECO:0007669"/>
    <property type="project" value="UniProtKB-KW"/>
</dbReference>
<evidence type="ECO:0000256" key="1">
    <source>
        <dbReference type="ARBA" id="ARBA00005290"/>
    </source>
</evidence>
<name>A0A7X0L3U1_9ACTN</name>
<dbReference type="PANTHER" id="PTHR42708:SF1">
    <property type="entry name" value="GLIDING MOTILITY PROTEIN MGLA"/>
    <property type="match status" value="1"/>
</dbReference>
<dbReference type="EMBL" id="JACHMQ010000001">
    <property type="protein sequence ID" value="MBB6400624.1"/>
    <property type="molecule type" value="Genomic_DNA"/>
</dbReference>
<dbReference type="PANTHER" id="PTHR42708">
    <property type="entry name" value="ATP/GTP-BINDING PROTEIN-RELATED"/>
    <property type="match status" value="1"/>
</dbReference>